<reference evidence="1" key="1">
    <citation type="submission" date="2020-12" db="EMBL/GenBank/DDBJ databases">
        <title>Metabolic potential, ecology and presence of endohyphal bacteria is reflected in genomic diversity of Mucoromycotina.</title>
        <authorList>
            <person name="Muszewska A."/>
            <person name="Okrasinska A."/>
            <person name="Steczkiewicz K."/>
            <person name="Drgas O."/>
            <person name="Orlowska M."/>
            <person name="Perlinska-Lenart U."/>
            <person name="Aleksandrzak-Piekarczyk T."/>
            <person name="Szatraj K."/>
            <person name="Zielenkiewicz U."/>
            <person name="Pilsyk S."/>
            <person name="Malc E."/>
            <person name="Mieczkowski P."/>
            <person name="Kruszewska J.S."/>
            <person name="Biernat P."/>
            <person name="Pawlowska J."/>
        </authorList>
    </citation>
    <scope>NUCLEOTIDE SEQUENCE</scope>
    <source>
        <strain evidence="1">WA0000067209</strain>
    </source>
</reference>
<organism evidence="1 2">
    <name type="scientific">Mortierella isabellina</name>
    <name type="common">Filamentous fungus</name>
    <name type="synonym">Umbelopsis isabellina</name>
    <dbReference type="NCBI Taxonomy" id="91625"/>
    <lineage>
        <taxon>Eukaryota</taxon>
        <taxon>Fungi</taxon>
        <taxon>Fungi incertae sedis</taxon>
        <taxon>Mucoromycota</taxon>
        <taxon>Mucoromycotina</taxon>
        <taxon>Umbelopsidomycetes</taxon>
        <taxon>Umbelopsidales</taxon>
        <taxon>Umbelopsidaceae</taxon>
        <taxon>Umbelopsis</taxon>
    </lineage>
</organism>
<evidence type="ECO:0000313" key="1">
    <source>
        <dbReference type="EMBL" id="KAG2179800.1"/>
    </source>
</evidence>
<name>A0A8H7PTW3_MORIS</name>
<dbReference type="AlphaFoldDB" id="A0A8H7PTW3"/>
<proteinExistence type="predicted"/>
<sequence>MTDCDTFDPRNCGFTFLQLTPQEDFVPACTDDHEEYKTDDCTADLAVLSVLAPEVTSCCTSNGQGQTLEPEINLFCPELGVLTEEPEPIDPDFDYEADAIQRGVYKRERKLHIDLEDESVPELAGNEIESAVSSGCFVDSAYASRIDALCMSDRIDGMTCDQGKADVPIFHPTPFAFQPLIA</sequence>
<keyword evidence="2" id="KW-1185">Reference proteome</keyword>
<dbReference type="OrthoDB" id="2285800at2759"/>
<comment type="caution">
    <text evidence="1">The sequence shown here is derived from an EMBL/GenBank/DDBJ whole genome shotgun (WGS) entry which is preliminary data.</text>
</comment>
<dbReference type="EMBL" id="JAEPQZ010000006">
    <property type="protein sequence ID" value="KAG2179800.1"/>
    <property type="molecule type" value="Genomic_DNA"/>
</dbReference>
<evidence type="ECO:0000313" key="2">
    <source>
        <dbReference type="Proteomes" id="UP000654370"/>
    </source>
</evidence>
<protein>
    <submittedName>
        <fullName evidence="1">Uncharacterized protein</fullName>
    </submittedName>
</protein>
<gene>
    <name evidence="1" type="ORF">INT43_003583</name>
</gene>
<accession>A0A8H7PTW3</accession>
<dbReference type="Proteomes" id="UP000654370">
    <property type="component" value="Unassembled WGS sequence"/>
</dbReference>